<accession>A0AAN7WZG8</accession>
<name>A0AAN7WZG8_ELEMC</name>
<evidence type="ECO:0000313" key="2">
    <source>
        <dbReference type="Proteomes" id="UP001346869"/>
    </source>
</evidence>
<dbReference type="EMBL" id="JAUZQC010000023">
    <property type="protein sequence ID" value="KAK5850030.1"/>
    <property type="molecule type" value="Genomic_DNA"/>
</dbReference>
<sequence>MRQEMGLLAYGTAMRQEMGLVEEDPACTRMRQEMGLLAYGTAMRQEMGLVDDEPAHTRMRQENQAMHCTTQEDNAVLSQFGHCGAGVSLPRPHDFQAPGIP</sequence>
<protein>
    <submittedName>
        <fullName evidence="1">Uncharacterized protein</fullName>
    </submittedName>
</protein>
<gene>
    <name evidence="1" type="ORF">PBY51_014316</name>
</gene>
<dbReference type="AlphaFoldDB" id="A0AAN7WZG8"/>
<reference evidence="1 2" key="2">
    <citation type="journal article" date="2023" name="Mol. Biol. Evol.">
        <title>Genomics of Secondarily Temperate Adaptation in the Only Non-Antarctic Icefish.</title>
        <authorList>
            <person name="Rivera-Colon A.G."/>
            <person name="Rayamajhi N."/>
            <person name="Minhas B.F."/>
            <person name="Madrigal G."/>
            <person name="Bilyk K.T."/>
            <person name="Yoon V."/>
            <person name="Hune M."/>
            <person name="Gregory S."/>
            <person name="Cheng C.H.C."/>
            <person name="Catchen J.M."/>
        </authorList>
    </citation>
    <scope>NUCLEOTIDE SEQUENCE [LARGE SCALE GENOMIC DNA]</scope>
    <source>
        <strain evidence="1">JMC-PN-2008</strain>
    </source>
</reference>
<keyword evidence="2" id="KW-1185">Reference proteome</keyword>
<evidence type="ECO:0000313" key="1">
    <source>
        <dbReference type="EMBL" id="KAK5850030.1"/>
    </source>
</evidence>
<dbReference type="Proteomes" id="UP001346869">
    <property type="component" value="Unassembled WGS sequence"/>
</dbReference>
<comment type="caution">
    <text evidence="1">The sequence shown here is derived from an EMBL/GenBank/DDBJ whole genome shotgun (WGS) entry which is preliminary data.</text>
</comment>
<organism evidence="1 2">
    <name type="scientific">Eleginops maclovinus</name>
    <name type="common">Patagonian blennie</name>
    <name type="synonym">Eleginus maclovinus</name>
    <dbReference type="NCBI Taxonomy" id="56733"/>
    <lineage>
        <taxon>Eukaryota</taxon>
        <taxon>Metazoa</taxon>
        <taxon>Chordata</taxon>
        <taxon>Craniata</taxon>
        <taxon>Vertebrata</taxon>
        <taxon>Euteleostomi</taxon>
        <taxon>Actinopterygii</taxon>
        <taxon>Neopterygii</taxon>
        <taxon>Teleostei</taxon>
        <taxon>Neoteleostei</taxon>
        <taxon>Acanthomorphata</taxon>
        <taxon>Eupercaria</taxon>
        <taxon>Perciformes</taxon>
        <taxon>Notothenioidei</taxon>
        <taxon>Eleginopidae</taxon>
        <taxon>Eleginops</taxon>
    </lineage>
</organism>
<proteinExistence type="predicted"/>
<reference evidence="1 2" key="1">
    <citation type="journal article" date="2023" name="Genes (Basel)">
        <title>Chromosome-Level Genome Assembly and Circadian Gene Repertoire of the Patagonia Blennie Eleginops maclovinus-The Closest Ancestral Proxy of Antarctic Cryonotothenioids.</title>
        <authorList>
            <person name="Cheng C.C."/>
            <person name="Rivera-Colon A.G."/>
            <person name="Minhas B.F."/>
            <person name="Wilson L."/>
            <person name="Rayamajhi N."/>
            <person name="Vargas-Chacoff L."/>
            <person name="Catchen J.M."/>
        </authorList>
    </citation>
    <scope>NUCLEOTIDE SEQUENCE [LARGE SCALE GENOMIC DNA]</scope>
    <source>
        <strain evidence="1">JMC-PN-2008</strain>
    </source>
</reference>